<accession>A0A1E4SFG8</accession>
<proteinExistence type="predicted"/>
<name>A0A1E4SFG8_9ASCO</name>
<keyword evidence="2" id="KW-1185">Reference proteome</keyword>
<gene>
    <name evidence="1" type="ORF">CANTADRAFT_26429</name>
</gene>
<evidence type="ECO:0000313" key="2">
    <source>
        <dbReference type="Proteomes" id="UP000094285"/>
    </source>
</evidence>
<reference evidence="2" key="1">
    <citation type="submission" date="2016-05" db="EMBL/GenBank/DDBJ databases">
        <title>Comparative genomics of biotechnologically important yeasts.</title>
        <authorList>
            <consortium name="DOE Joint Genome Institute"/>
            <person name="Riley R."/>
            <person name="Haridas S."/>
            <person name="Wolfe K.H."/>
            <person name="Lopes M.R."/>
            <person name="Hittinger C.T."/>
            <person name="Goker M."/>
            <person name="Salamov A."/>
            <person name="Wisecaver J."/>
            <person name="Long T.M."/>
            <person name="Aerts A.L."/>
            <person name="Barry K."/>
            <person name="Choi C."/>
            <person name="Clum A."/>
            <person name="Coughlan A.Y."/>
            <person name="Deshpande S."/>
            <person name="Douglass A.P."/>
            <person name="Hanson S.J."/>
            <person name="Klenk H.-P."/>
            <person name="Labutti K."/>
            <person name="Lapidus A."/>
            <person name="Lindquist E."/>
            <person name="Lipzen A."/>
            <person name="Meier-Kolthoff J.P."/>
            <person name="Ohm R.A."/>
            <person name="Otillar R.P."/>
            <person name="Pangilinan J."/>
            <person name="Peng Y."/>
            <person name="Rokas A."/>
            <person name="Rosa C.A."/>
            <person name="Scheuner C."/>
            <person name="Sibirny A.A."/>
            <person name="Slot J.C."/>
            <person name="Stielow J.B."/>
            <person name="Sun H."/>
            <person name="Kurtzman C.P."/>
            <person name="Blackwell M."/>
            <person name="Grigoriev I.V."/>
            <person name="Jeffries T.W."/>
        </authorList>
    </citation>
    <scope>NUCLEOTIDE SEQUENCE [LARGE SCALE GENOMIC DNA]</scope>
    <source>
        <strain evidence="2">NRRL Y-17324</strain>
    </source>
</reference>
<dbReference type="AlphaFoldDB" id="A0A1E4SFG8"/>
<organism evidence="1 2">
    <name type="scientific">Suhomyces tanzawaensis NRRL Y-17324</name>
    <dbReference type="NCBI Taxonomy" id="984487"/>
    <lineage>
        <taxon>Eukaryota</taxon>
        <taxon>Fungi</taxon>
        <taxon>Dikarya</taxon>
        <taxon>Ascomycota</taxon>
        <taxon>Saccharomycotina</taxon>
        <taxon>Pichiomycetes</taxon>
        <taxon>Debaryomycetaceae</taxon>
        <taxon>Suhomyces</taxon>
    </lineage>
</organism>
<dbReference type="Proteomes" id="UP000094285">
    <property type="component" value="Unassembled WGS sequence"/>
</dbReference>
<evidence type="ECO:0000313" key="1">
    <source>
        <dbReference type="EMBL" id="ODV78251.1"/>
    </source>
</evidence>
<dbReference type="RefSeq" id="XP_020063373.1">
    <property type="nucleotide sequence ID" value="XM_020207764.1"/>
</dbReference>
<protein>
    <submittedName>
        <fullName evidence="1">Uncharacterized protein</fullName>
    </submittedName>
</protein>
<sequence length="59" mass="6679">MRQSSVRVFGSTESYESLKLPFQHPYGAGILSVEREAEYVNTPTLTKLDLQIHICNPLL</sequence>
<dbReference type="GeneID" id="30981901"/>
<dbReference type="EMBL" id="KV453913">
    <property type="protein sequence ID" value="ODV78251.1"/>
    <property type="molecule type" value="Genomic_DNA"/>
</dbReference>